<evidence type="ECO:0000256" key="6">
    <source>
        <dbReference type="PROSITE-ProRule" id="PRU00175"/>
    </source>
</evidence>
<dbReference type="GO" id="GO:0008270">
    <property type="term" value="F:zinc ion binding"/>
    <property type="evidence" value="ECO:0007669"/>
    <property type="project" value="UniProtKB-KW"/>
</dbReference>
<dbReference type="InterPro" id="IPR027370">
    <property type="entry name" value="Znf-RING_euk"/>
</dbReference>
<dbReference type="GO" id="GO:0000976">
    <property type="term" value="F:transcription cis-regulatory region binding"/>
    <property type="evidence" value="ECO:0007669"/>
    <property type="project" value="TreeGrafter"/>
</dbReference>
<protein>
    <recommendedName>
        <fullName evidence="8">RING-type domain-containing protein</fullName>
    </recommendedName>
</protein>
<reference evidence="10" key="1">
    <citation type="journal article" date="2018" name="Nat. Microbiol.">
        <title>Leveraging single-cell genomics to expand the fungal tree of life.</title>
        <authorList>
            <person name="Ahrendt S.R."/>
            <person name="Quandt C.A."/>
            <person name="Ciobanu D."/>
            <person name="Clum A."/>
            <person name="Salamov A."/>
            <person name="Andreopoulos B."/>
            <person name="Cheng J.F."/>
            <person name="Woyke T."/>
            <person name="Pelin A."/>
            <person name="Henrissat B."/>
            <person name="Reynolds N.K."/>
            <person name="Benny G.L."/>
            <person name="Smith M.E."/>
            <person name="James T.Y."/>
            <person name="Grigoriev I.V."/>
        </authorList>
    </citation>
    <scope>NUCLEOTIDE SEQUENCE [LARGE SCALE GENOMIC DNA]</scope>
</reference>
<accession>A0A4V1IS83</accession>
<dbReference type="Gene3D" id="3.30.40.10">
    <property type="entry name" value="Zinc/RING finger domain, C3HC4 (zinc finger)"/>
    <property type="match status" value="1"/>
</dbReference>
<dbReference type="PANTHER" id="PTHR12983">
    <property type="entry name" value="RING FINGER 10 FAMILY MEMBER"/>
    <property type="match status" value="1"/>
</dbReference>
<dbReference type="PROSITE" id="PS50089">
    <property type="entry name" value="ZF_RING_2"/>
    <property type="match status" value="1"/>
</dbReference>
<dbReference type="AlphaFoldDB" id="A0A4V1IS83"/>
<keyword evidence="2" id="KW-0963">Cytoplasm</keyword>
<dbReference type="SMART" id="SM00184">
    <property type="entry name" value="RING"/>
    <property type="match status" value="1"/>
</dbReference>
<feature type="compositionally biased region" description="Low complexity" evidence="7">
    <location>
        <begin position="23"/>
        <end position="46"/>
    </location>
</feature>
<dbReference type="GO" id="GO:0005737">
    <property type="term" value="C:cytoplasm"/>
    <property type="evidence" value="ECO:0007669"/>
    <property type="project" value="UniProtKB-SubCell"/>
</dbReference>
<evidence type="ECO:0000313" key="9">
    <source>
        <dbReference type="EMBL" id="RKO92657.1"/>
    </source>
</evidence>
<dbReference type="PANTHER" id="PTHR12983:SF9">
    <property type="entry name" value="E3 UBIQUITIN-PROTEIN LIGASE RNF10"/>
    <property type="match status" value="1"/>
</dbReference>
<dbReference type="InterPro" id="IPR039739">
    <property type="entry name" value="MAG2/RNF10"/>
</dbReference>
<evidence type="ECO:0000313" key="10">
    <source>
        <dbReference type="Proteomes" id="UP000269721"/>
    </source>
</evidence>
<evidence type="ECO:0000256" key="7">
    <source>
        <dbReference type="SAM" id="MobiDB-lite"/>
    </source>
</evidence>
<evidence type="ECO:0000259" key="8">
    <source>
        <dbReference type="PROSITE" id="PS50089"/>
    </source>
</evidence>
<dbReference type="InterPro" id="IPR001841">
    <property type="entry name" value="Znf_RING"/>
</dbReference>
<dbReference type="Pfam" id="PF13445">
    <property type="entry name" value="zf-RING_UBOX"/>
    <property type="match status" value="1"/>
</dbReference>
<evidence type="ECO:0000256" key="5">
    <source>
        <dbReference type="ARBA" id="ARBA00022833"/>
    </source>
</evidence>
<dbReference type="CDD" id="cd16536">
    <property type="entry name" value="RING-HC_RNF10"/>
    <property type="match status" value="1"/>
</dbReference>
<feature type="region of interest" description="Disordered" evidence="7">
    <location>
        <begin position="1"/>
        <end position="95"/>
    </location>
</feature>
<organism evidence="9 10">
    <name type="scientific">Blyttiomyces helicus</name>
    <dbReference type="NCBI Taxonomy" id="388810"/>
    <lineage>
        <taxon>Eukaryota</taxon>
        <taxon>Fungi</taxon>
        <taxon>Fungi incertae sedis</taxon>
        <taxon>Chytridiomycota</taxon>
        <taxon>Chytridiomycota incertae sedis</taxon>
        <taxon>Chytridiomycetes</taxon>
        <taxon>Chytridiomycetes incertae sedis</taxon>
        <taxon>Blyttiomyces</taxon>
    </lineage>
</organism>
<dbReference type="Proteomes" id="UP000269721">
    <property type="component" value="Unassembled WGS sequence"/>
</dbReference>
<feature type="domain" description="RING-type" evidence="8">
    <location>
        <begin position="180"/>
        <end position="221"/>
    </location>
</feature>
<keyword evidence="4 6" id="KW-0863">Zinc-finger</keyword>
<keyword evidence="3" id="KW-0479">Metal-binding</keyword>
<dbReference type="InterPro" id="IPR013083">
    <property type="entry name" value="Znf_RING/FYVE/PHD"/>
</dbReference>
<dbReference type="SUPFAM" id="SSF57850">
    <property type="entry name" value="RING/U-box"/>
    <property type="match status" value="1"/>
</dbReference>
<evidence type="ECO:0000256" key="4">
    <source>
        <dbReference type="ARBA" id="ARBA00022771"/>
    </source>
</evidence>
<dbReference type="EMBL" id="KZ994549">
    <property type="protein sequence ID" value="RKO92657.1"/>
    <property type="molecule type" value="Genomic_DNA"/>
</dbReference>
<proteinExistence type="predicted"/>
<evidence type="ECO:0000256" key="3">
    <source>
        <dbReference type="ARBA" id="ARBA00022723"/>
    </source>
</evidence>
<name>A0A4V1IS83_9FUNG</name>
<dbReference type="InterPro" id="IPR017907">
    <property type="entry name" value="Znf_RING_CS"/>
</dbReference>
<sequence length="370" mass="40197">MSSQIQTVSNSASSGPSGPGTPSPSRRLNSGSQQSNSPGSSASQASFPNASVPRKNSAIAKAFQGNNSRSRRQEPRGVVKQDLAPRALGSPNKRGEISLNHLLNFSLPPRQAPSMSAGPVRRRKGSSYEPYNKERFVNANFRFIMRPTGDYTVNLFDPDVFIQWPDIAQAIVPVATPPSCPICLCPPTAAKVTKCGHVYCWTCILHYLHLGEKKWRKCPICYDAIYAKDLKSAKFWVTGELGLGRASVRNPVGVKLALVKRRMNSTVVLPRSVRTDSLTTASTSTTASESPPLISNRPAVPFAKLLLSTPEHSREVFAHEKSELLSLLSEADQEDMLIKAVGGGKAGEQISRGGMRGERPFIESALREVE</sequence>
<evidence type="ECO:0000256" key="2">
    <source>
        <dbReference type="ARBA" id="ARBA00022490"/>
    </source>
</evidence>
<feature type="non-terminal residue" evidence="9">
    <location>
        <position position="370"/>
    </location>
</feature>
<gene>
    <name evidence="9" type="ORF">BDK51DRAFT_26788</name>
</gene>
<dbReference type="PROSITE" id="PS00518">
    <property type="entry name" value="ZF_RING_1"/>
    <property type="match status" value="1"/>
</dbReference>
<keyword evidence="10" id="KW-1185">Reference proteome</keyword>
<evidence type="ECO:0000256" key="1">
    <source>
        <dbReference type="ARBA" id="ARBA00004496"/>
    </source>
</evidence>
<dbReference type="GO" id="GO:0045944">
    <property type="term" value="P:positive regulation of transcription by RNA polymerase II"/>
    <property type="evidence" value="ECO:0007669"/>
    <property type="project" value="TreeGrafter"/>
</dbReference>
<comment type="subcellular location">
    <subcellularLocation>
        <location evidence="1">Cytoplasm</location>
    </subcellularLocation>
</comment>
<keyword evidence="5" id="KW-0862">Zinc</keyword>
<dbReference type="OrthoDB" id="302966at2759"/>